<evidence type="ECO:0000313" key="1">
    <source>
        <dbReference type="EMBL" id="CEG46070.1"/>
    </source>
</evidence>
<name>A0A0P1AUN0_PLAHL</name>
<dbReference type="OrthoDB" id="162255at2759"/>
<organism evidence="1 2">
    <name type="scientific">Plasmopara halstedii</name>
    <name type="common">Downy mildew of sunflower</name>
    <dbReference type="NCBI Taxonomy" id="4781"/>
    <lineage>
        <taxon>Eukaryota</taxon>
        <taxon>Sar</taxon>
        <taxon>Stramenopiles</taxon>
        <taxon>Oomycota</taxon>
        <taxon>Peronosporomycetes</taxon>
        <taxon>Peronosporales</taxon>
        <taxon>Peronosporaceae</taxon>
        <taxon>Plasmopara</taxon>
    </lineage>
</organism>
<dbReference type="GeneID" id="36397447"/>
<proteinExistence type="predicted"/>
<dbReference type="AlphaFoldDB" id="A0A0P1AUN0"/>
<sequence length="414" mass="47657">MLTNKIENVINGFDDNSSTRANLSDGEMAINAHEIGIFEQLKLRFQDFHYDTGIPRLTFHSKTSQTLFPSRMDFVQNSIHESNHRLDGDNGRDEVGDLRAREAVYDALTHFYSYPLIANWSIQRFSMKNLSRVNCSIQQVCLIQSGVTVYTPSLTNLALNQLFSESHMSSISKRALRLEALQSMIQIAFEAERRVLNHGLQGPSTVWYSTHDLDVDEFADAVLGTLNLSISGETEAISPLHVFEKHMNEHVPILDAIVSYYADTNHETKVFMKNHYNITMDVFNESQVTQLIETFQYEVQQLEQSLVSYKQARDINVLHQEVVNATIRHDFYNGSEYTLVSFGFILPATNEKNVLYRDMKLPIPFHLILRLMIRFQESHLLLPQESRQLLVCLAMAYYDISFYRCRSTTTSNED</sequence>
<dbReference type="Proteomes" id="UP000054928">
    <property type="component" value="Unassembled WGS sequence"/>
</dbReference>
<protein>
    <submittedName>
        <fullName evidence="1">Uncharacterized protein</fullName>
    </submittedName>
</protein>
<evidence type="ECO:0000313" key="2">
    <source>
        <dbReference type="Proteomes" id="UP000054928"/>
    </source>
</evidence>
<keyword evidence="2" id="KW-1185">Reference proteome</keyword>
<dbReference type="RefSeq" id="XP_024582439.1">
    <property type="nucleotide sequence ID" value="XM_024716885.1"/>
</dbReference>
<reference evidence="2" key="1">
    <citation type="submission" date="2014-09" db="EMBL/GenBank/DDBJ databases">
        <authorList>
            <person name="Sharma Rahul"/>
            <person name="Thines Marco"/>
        </authorList>
    </citation>
    <scope>NUCLEOTIDE SEQUENCE [LARGE SCALE GENOMIC DNA]</scope>
</reference>
<accession>A0A0P1AUN0</accession>
<dbReference type="EMBL" id="CCYD01001885">
    <property type="protein sequence ID" value="CEG46070.1"/>
    <property type="molecule type" value="Genomic_DNA"/>
</dbReference>